<feature type="transmembrane region" description="Helical" evidence="1">
    <location>
        <begin position="91"/>
        <end position="114"/>
    </location>
</feature>
<gene>
    <name evidence="2" type="ORF">MHSWG343_09530</name>
</gene>
<protein>
    <submittedName>
        <fullName evidence="2">Uncharacterized protein</fullName>
    </submittedName>
</protein>
<evidence type="ECO:0000256" key="1">
    <source>
        <dbReference type="SAM" id="Phobius"/>
    </source>
</evidence>
<reference evidence="2 3" key="1">
    <citation type="submission" date="2019-01" db="EMBL/GenBank/DDBJ databases">
        <title>Draft genome sequences of Candidatus Mycoplasma haemohominis SWG34-3 identified from a patient with pyrexia, anemia and liver dysfunction.</title>
        <authorList>
            <person name="Sekizuka T."/>
            <person name="Hattori N."/>
            <person name="Katano H."/>
            <person name="Takuma T."/>
            <person name="Ito T."/>
            <person name="Arai N."/>
            <person name="Yanai R."/>
            <person name="Ishii S."/>
            <person name="Miura Y."/>
            <person name="Tokunaga T."/>
            <person name="Watanabe H."/>
            <person name="Nomura N."/>
            <person name="Eguchi J."/>
            <person name="Arai T."/>
            <person name="Hasegawa H."/>
            <person name="Nakamaki T."/>
            <person name="Wakita T."/>
            <person name="Niki Y."/>
            <person name="Kuroda M."/>
        </authorList>
    </citation>
    <scope>NUCLEOTIDE SEQUENCE [LARGE SCALE GENOMIC DNA]</scope>
    <source>
        <strain evidence="2">SWG34-3</strain>
    </source>
</reference>
<evidence type="ECO:0000313" key="3">
    <source>
        <dbReference type="Proteomes" id="UP000324831"/>
    </source>
</evidence>
<dbReference type="AlphaFoldDB" id="A0A478FUD8"/>
<proteinExistence type="predicted"/>
<keyword evidence="1" id="KW-1133">Transmembrane helix</keyword>
<feature type="transmembrane region" description="Helical" evidence="1">
    <location>
        <begin position="51"/>
        <end position="71"/>
    </location>
</feature>
<sequence>MKNLVFKYKKLHARGIFLSNKLIPIFVLFSAADTGSNKLIPGLSKETSGMIAAAGMGLFLILGLIYAIKTVKEGKALRYFLKEDRANSKRLWKGLGLFFISWNILLVCACYMLIKTEVDTFKYVTYALTAVTAVLGVISNVYINTFECFNYFKIYNGKYKDTIIPEIINDIDQRKVARKRMRGR</sequence>
<comment type="caution">
    <text evidence="2">The sequence shown here is derived from an EMBL/GenBank/DDBJ whole genome shotgun (WGS) entry which is preliminary data.</text>
</comment>
<accession>A0A478FUD8</accession>
<dbReference type="EMBL" id="BIMN01000006">
    <property type="protein sequence ID" value="GCE63946.1"/>
    <property type="molecule type" value="Genomic_DNA"/>
</dbReference>
<evidence type="ECO:0000313" key="2">
    <source>
        <dbReference type="EMBL" id="GCE63946.1"/>
    </source>
</evidence>
<organism evidence="2 3">
    <name type="scientific">Candidatus Mycoplasma haematohominis</name>
    <dbReference type="NCBI Taxonomy" id="1494318"/>
    <lineage>
        <taxon>Bacteria</taxon>
        <taxon>Bacillati</taxon>
        <taxon>Mycoplasmatota</taxon>
        <taxon>Mollicutes</taxon>
        <taxon>Mycoplasmataceae</taxon>
        <taxon>Mycoplasma</taxon>
    </lineage>
</organism>
<feature type="transmembrane region" description="Helical" evidence="1">
    <location>
        <begin position="12"/>
        <end position="31"/>
    </location>
</feature>
<keyword evidence="1" id="KW-0812">Transmembrane</keyword>
<feature type="transmembrane region" description="Helical" evidence="1">
    <location>
        <begin position="126"/>
        <end position="143"/>
    </location>
</feature>
<keyword evidence="1" id="KW-0472">Membrane</keyword>
<dbReference type="Proteomes" id="UP000324831">
    <property type="component" value="Unassembled WGS sequence"/>
</dbReference>
<name>A0A478FUD8_9MOLU</name>